<dbReference type="NCBIfam" id="TIGR04056">
    <property type="entry name" value="OMP_RagA_SusC"/>
    <property type="match status" value="1"/>
</dbReference>
<sequence length="1129" mass="124824">MEKKIYSAFLAIIFIVFSSNIGISAQINKVEDTEFVHLNSGTLASVMDQIGKQKQINFAYNTNEIDIAKHINFINSELGLNKALNHISSQHDLSFKQVGDVIYVKPVHQQPENTSIQNVKIKGIVKDNSGQSLIGATVLVKETGKGTVTDIDGNFTLDISDKAQTLVVSYIGYATKSINIGSQVTFEIVLEEDISTLGEVVVTAFSIERSENELGYAAQKVSGDKLDKVKGVDVATSLTGKVSGLLIKNSTEFAEAPDIQLRGETPLLVIDGVPYGNITLRDIPADNIESISVLKGATASALYGYRGASGAIMVTTKKGADQNGLSITLNSSTMFSAGFLAIPEQQTTYGREVNTDDNTYISGGGGAWGPPMEGQIVNQWNPQTMEYEPMPFIARGANNFENFLEQGYIINNSLSVTQQGEKGSIRSSVAWVQNKGQYANSVYDKVTYSIGGEIKMDKFSLSSSMAYNSQKSPNIGFSGYTAYDPMYNLLVWSAPDYDIRQYKNYWMLEDEVQNHSYRATNNNPYFDRYERTHGIDRSVFNGTLGLKYDINSWLDISMRTGLDNYNDQQIVTISKGSYVSAGTAKVLQGGGEIWGESQNGSYNMGLGRGYSINNDLLVTAKRNFGNIMIDAFVGGTLFFKRDEGIESMTSGGLTIPGFYSLKSSLNNVKTNSVLYKQQVNSVFGRMAVSYKNLFFLEGTLRNDWSSTLPESTRSYAYPSVSANFAPSELLNTGEWLSSWNIRGSFATSKTPPGIYTTNSVYEITNNAWDNLSAATYPTTMRGMDVKAESADTYEVGTLISFLGKRASLDATYYSKRMYDFLRQAGLSPSTGYYNTYVNSSEEITRRGVELTANFTPVISDNFRWDVGLNWSKYARYYTQLDSEYSQDVPWVKVGERVDHFTLQDFLKDSEGNIIHNNGLPQYSPYQSVYGYSDPDAIWGINTTLQYKNFRLGISADGRIGGLAQATTEIYMWQSGNHPDSQTEERYLDATNPGTANYIGKGVKVVSGEATYDTYGNILSDTRKYSPNDVKVGYASYVQTIHKGTAWGGSPSAYDAYDATFFKIREVSLGYNVPKSFTSKFGAQNCSLSLIGQNVFYWAKEFRYSDIDGGSENFSDPSIRYLGFNVDLTF</sequence>
<comment type="similarity">
    <text evidence="7">Belongs to the TonB-dependent receptor family.</text>
</comment>
<dbReference type="NCBIfam" id="TIGR04057">
    <property type="entry name" value="SusC_RagA_signa"/>
    <property type="match status" value="1"/>
</dbReference>
<keyword evidence="2 7" id="KW-0813">Transport</keyword>
<keyword evidence="4 7" id="KW-0812">Transmembrane</keyword>
<dbReference type="Gene3D" id="2.170.130.10">
    <property type="entry name" value="TonB-dependent receptor, plug domain"/>
    <property type="match status" value="1"/>
</dbReference>
<feature type="domain" description="TonB-dependent receptor plug" evidence="8">
    <location>
        <begin position="213"/>
        <end position="311"/>
    </location>
</feature>
<protein>
    <submittedName>
        <fullName evidence="9">SusC/RagA family TonB-linked outer membrane protein</fullName>
    </submittedName>
</protein>
<dbReference type="PROSITE" id="PS52016">
    <property type="entry name" value="TONB_DEPENDENT_REC_3"/>
    <property type="match status" value="1"/>
</dbReference>
<dbReference type="EMBL" id="BMEC01000014">
    <property type="protein sequence ID" value="GGC49355.1"/>
    <property type="molecule type" value="Genomic_DNA"/>
</dbReference>
<evidence type="ECO:0000259" key="8">
    <source>
        <dbReference type="Pfam" id="PF07715"/>
    </source>
</evidence>
<gene>
    <name evidence="9" type="ORF">GCM10011506_38710</name>
</gene>
<reference evidence="10" key="1">
    <citation type="journal article" date="2019" name="Int. J. Syst. Evol. Microbiol.">
        <title>The Global Catalogue of Microorganisms (GCM) 10K type strain sequencing project: providing services to taxonomists for standard genome sequencing and annotation.</title>
        <authorList>
            <consortium name="The Broad Institute Genomics Platform"/>
            <consortium name="The Broad Institute Genome Sequencing Center for Infectious Disease"/>
            <person name="Wu L."/>
            <person name="Ma J."/>
        </authorList>
    </citation>
    <scope>NUCLEOTIDE SEQUENCE [LARGE SCALE GENOMIC DNA]</scope>
    <source>
        <strain evidence="10">CGMCC 1.10832</strain>
    </source>
</reference>
<keyword evidence="10" id="KW-1185">Reference proteome</keyword>
<evidence type="ECO:0000256" key="7">
    <source>
        <dbReference type="PROSITE-ProRule" id="PRU01360"/>
    </source>
</evidence>
<evidence type="ECO:0000313" key="10">
    <source>
        <dbReference type="Proteomes" id="UP000636010"/>
    </source>
</evidence>
<dbReference type="SUPFAM" id="SSF49464">
    <property type="entry name" value="Carboxypeptidase regulatory domain-like"/>
    <property type="match status" value="1"/>
</dbReference>
<keyword evidence="5 7" id="KW-0472">Membrane</keyword>
<comment type="caution">
    <text evidence="9">The sequence shown here is derived from an EMBL/GenBank/DDBJ whole genome shotgun (WGS) entry which is preliminary data.</text>
</comment>
<dbReference type="Gene3D" id="2.60.40.1120">
    <property type="entry name" value="Carboxypeptidase-like, regulatory domain"/>
    <property type="match status" value="1"/>
</dbReference>
<evidence type="ECO:0000256" key="4">
    <source>
        <dbReference type="ARBA" id="ARBA00022692"/>
    </source>
</evidence>
<dbReference type="InterPro" id="IPR039426">
    <property type="entry name" value="TonB-dep_rcpt-like"/>
</dbReference>
<evidence type="ECO:0000256" key="6">
    <source>
        <dbReference type="ARBA" id="ARBA00023237"/>
    </source>
</evidence>
<dbReference type="InterPro" id="IPR023996">
    <property type="entry name" value="TonB-dep_OMP_SusC/RagA"/>
</dbReference>
<comment type="subcellular location">
    <subcellularLocation>
        <location evidence="1 7">Cell outer membrane</location>
        <topology evidence="1 7">Multi-pass membrane protein</topology>
    </subcellularLocation>
</comment>
<organism evidence="9 10">
    <name type="scientific">Marivirga lumbricoides</name>
    <dbReference type="NCBI Taxonomy" id="1046115"/>
    <lineage>
        <taxon>Bacteria</taxon>
        <taxon>Pseudomonadati</taxon>
        <taxon>Bacteroidota</taxon>
        <taxon>Cytophagia</taxon>
        <taxon>Cytophagales</taxon>
        <taxon>Marivirgaceae</taxon>
        <taxon>Marivirga</taxon>
    </lineage>
</organism>
<dbReference type="InterPro" id="IPR008969">
    <property type="entry name" value="CarboxyPept-like_regulatory"/>
</dbReference>
<accession>A0ABQ1N5K8</accession>
<evidence type="ECO:0000256" key="1">
    <source>
        <dbReference type="ARBA" id="ARBA00004571"/>
    </source>
</evidence>
<dbReference type="Gene3D" id="2.40.170.20">
    <property type="entry name" value="TonB-dependent receptor, beta-barrel domain"/>
    <property type="match status" value="1"/>
</dbReference>
<dbReference type="InterPro" id="IPR036942">
    <property type="entry name" value="Beta-barrel_TonB_sf"/>
</dbReference>
<dbReference type="InterPro" id="IPR037066">
    <property type="entry name" value="Plug_dom_sf"/>
</dbReference>
<name>A0ABQ1N5K8_9BACT</name>
<evidence type="ECO:0000256" key="5">
    <source>
        <dbReference type="ARBA" id="ARBA00023136"/>
    </source>
</evidence>
<dbReference type="InterPro" id="IPR023997">
    <property type="entry name" value="TonB-dep_OMP_SusC/RagA_CS"/>
</dbReference>
<dbReference type="SUPFAM" id="SSF56935">
    <property type="entry name" value="Porins"/>
    <property type="match status" value="1"/>
</dbReference>
<evidence type="ECO:0000256" key="2">
    <source>
        <dbReference type="ARBA" id="ARBA00022448"/>
    </source>
</evidence>
<dbReference type="InterPro" id="IPR012910">
    <property type="entry name" value="Plug_dom"/>
</dbReference>
<evidence type="ECO:0000313" key="9">
    <source>
        <dbReference type="EMBL" id="GGC49355.1"/>
    </source>
</evidence>
<dbReference type="Pfam" id="PF07715">
    <property type="entry name" value="Plug"/>
    <property type="match status" value="1"/>
</dbReference>
<dbReference type="Pfam" id="PF13715">
    <property type="entry name" value="CarbopepD_reg_2"/>
    <property type="match status" value="1"/>
</dbReference>
<dbReference type="Proteomes" id="UP000636010">
    <property type="component" value="Unassembled WGS sequence"/>
</dbReference>
<proteinExistence type="inferred from homology"/>
<keyword evidence="3 7" id="KW-1134">Transmembrane beta strand</keyword>
<dbReference type="RefSeq" id="WP_188466745.1">
    <property type="nucleotide sequence ID" value="NZ_BAABHU010000014.1"/>
</dbReference>
<keyword evidence="6 7" id="KW-0998">Cell outer membrane</keyword>
<evidence type="ECO:0000256" key="3">
    <source>
        <dbReference type="ARBA" id="ARBA00022452"/>
    </source>
</evidence>